<feature type="signal peptide" evidence="2">
    <location>
        <begin position="1"/>
        <end position="24"/>
    </location>
</feature>
<keyword evidence="2" id="KW-0732">Signal</keyword>
<accession>E6UFK9</accession>
<feature type="chain" id="PRO_5003212969" description="Lipoprotein" evidence="2">
    <location>
        <begin position="25"/>
        <end position="243"/>
    </location>
</feature>
<dbReference type="HOGENOM" id="CLU_1169980_0_0_9"/>
<organism evidence="3 4">
    <name type="scientific">Ruminococcus albus (strain ATCC 27210 / DSM 20455 / JCM 14654 / NCDO 2250 / 7)</name>
    <dbReference type="NCBI Taxonomy" id="697329"/>
    <lineage>
        <taxon>Bacteria</taxon>
        <taxon>Bacillati</taxon>
        <taxon>Bacillota</taxon>
        <taxon>Clostridia</taxon>
        <taxon>Eubacteriales</taxon>
        <taxon>Oscillospiraceae</taxon>
        <taxon>Ruminococcus</taxon>
    </lineage>
</organism>
<proteinExistence type="predicted"/>
<dbReference type="STRING" id="697329.Rumal_1399"/>
<dbReference type="OrthoDB" id="1822852at2"/>
<name>E6UFK9_RUMA7</name>
<dbReference type="eggNOG" id="ENOG50324DX">
    <property type="taxonomic scope" value="Bacteria"/>
</dbReference>
<feature type="region of interest" description="Disordered" evidence="1">
    <location>
        <begin position="26"/>
        <end position="48"/>
    </location>
</feature>
<evidence type="ECO:0000256" key="2">
    <source>
        <dbReference type="SAM" id="SignalP"/>
    </source>
</evidence>
<dbReference type="PROSITE" id="PS51257">
    <property type="entry name" value="PROKAR_LIPOPROTEIN"/>
    <property type="match status" value="1"/>
</dbReference>
<dbReference type="KEGG" id="ral:Rumal_1399"/>
<reference evidence="3 4" key="1">
    <citation type="journal article" date="2011" name="J. Bacteriol.">
        <title>Complete genome of the cellulolytic ruminal bacterium Ruminococcus albus 7.</title>
        <authorList>
            <person name="Suen G."/>
            <person name="Stevenson D.M."/>
            <person name="Bruce D.C."/>
            <person name="Chertkov O."/>
            <person name="Copeland A."/>
            <person name="Cheng J.F."/>
            <person name="Detter C."/>
            <person name="Detter J.C."/>
            <person name="Goodwin L.A."/>
            <person name="Han C.S."/>
            <person name="Hauser L.J."/>
            <person name="Ivanova N.N."/>
            <person name="Kyrpides N.C."/>
            <person name="Land M.L."/>
            <person name="Lapidus A."/>
            <person name="Lucas S."/>
            <person name="Ovchinnikova G."/>
            <person name="Pitluck S."/>
            <person name="Tapia R."/>
            <person name="Woyke T."/>
            <person name="Boyum J."/>
            <person name="Mead D."/>
            <person name="Weimer P.J."/>
        </authorList>
    </citation>
    <scope>NUCLEOTIDE SEQUENCE [LARGE SCALE GENOMIC DNA]</scope>
    <source>
        <strain evidence="4">ATCC 27210 / DSM 20455 / JCM 14654 / NCDO 2250 / 7</strain>
    </source>
</reference>
<protein>
    <recommendedName>
        <fullName evidence="5">Lipoprotein</fullName>
    </recommendedName>
</protein>
<dbReference type="EMBL" id="CP002403">
    <property type="protein sequence ID" value="ADU21913.1"/>
    <property type="molecule type" value="Genomic_DNA"/>
</dbReference>
<dbReference type="AlphaFoldDB" id="E6UFK9"/>
<feature type="compositionally biased region" description="Low complexity" evidence="1">
    <location>
        <begin position="29"/>
        <end position="44"/>
    </location>
</feature>
<gene>
    <name evidence="3" type="ordered locus">Rumal_1399</name>
</gene>
<dbReference type="Proteomes" id="UP000006919">
    <property type="component" value="Chromosome"/>
</dbReference>
<evidence type="ECO:0000313" key="4">
    <source>
        <dbReference type="Proteomes" id="UP000006919"/>
    </source>
</evidence>
<sequence length="243" mass="26940" precursor="true">MKKHFSVVIAAVLVLSLSACGTLAPPQRAEMTSTATTTAEATTAPIDISEPAVTTKPEISEKEKKELENNVFMTEFFNSSITFIDRSDIAKETLKAFSFEHNELTNNGSERISLSSESGSGIIDMTCIDITSSDLDCDLGYMMDSVGDYYYSLTKSSMRGVTDDDFNTNYRMINTVVSKAKYQQYGSMQRSDGMTMQFGYAETCAALVDNKLMVVSGQFVSTDMMDRQAFSRLMTSFREKISF</sequence>
<dbReference type="RefSeq" id="WP_013498082.1">
    <property type="nucleotide sequence ID" value="NC_014833.1"/>
</dbReference>
<evidence type="ECO:0000313" key="3">
    <source>
        <dbReference type="EMBL" id="ADU21913.1"/>
    </source>
</evidence>
<evidence type="ECO:0008006" key="5">
    <source>
        <dbReference type="Google" id="ProtNLM"/>
    </source>
</evidence>
<evidence type="ECO:0000256" key="1">
    <source>
        <dbReference type="SAM" id="MobiDB-lite"/>
    </source>
</evidence>